<sequence length="166" mass="18307">MTMRMDGDYATTVAAVAPVILLVGAVEVSVYANMHRDAARAYRDDDTPGMYGMHFIKMFPVGVRAVGAGLSGLMWCCFVVLLCMAEVKSLKWLATQDAPPSPAEAEFCFGAIILGFAWVAFVPIARLLRTLLASTTKMIFDRTSLGREMARERHERRLEQEQSASP</sequence>
<dbReference type="EMBL" id="JAZBJO010000042">
    <property type="protein sequence ID" value="MEE4597997.1"/>
    <property type="molecule type" value="Genomic_DNA"/>
</dbReference>
<proteinExistence type="predicted"/>
<evidence type="ECO:0000313" key="3">
    <source>
        <dbReference type="Proteomes" id="UP001354709"/>
    </source>
</evidence>
<dbReference type="RefSeq" id="WP_330814973.1">
    <property type="nucleotide sequence ID" value="NZ_JAZBJO010000042.1"/>
</dbReference>
<comment type="caution">
    <text evidence="2">The sequence shown here is derived from an EMBL/GenBank/DDBJ whole genome shotgun (WGS) entry which is preliminary data.</text>
</comment>
<keyword evidence="3" id="KW-1185">Reference proteome</keyword>
<protein>
    <submittedName>
        <fullName evidence="2">Uncharacterized protein</fullName>
    </submittedName>
</protein>
<evidence type="ECO:0000313" key="2">
    <source>
        <dbReference type="EMBL" id="MEE4597997.1"/>
    </source>
</evidence>
<dbReference type="Proteomes" id="UP001354709">
    <property type="component" value="Unassembled WGS sequence"/>
</dbReference>
<accession>A0ABU7Q9D8</accession>
<feature type="transmembrane region" description="Helical" evidence="1">
    <location>
        <begin position="61"/>
        <end position="87"/>
    </location>
</feature>
<gene>
    <name evidence="2" type="ORF">V2J94_40075</name>
</gene>
<keyword evidence="1" id="KW-0472">Membrane</keyword>
<reference evidence="2 3" key="1">
    <citation type="submission" date="2023-11" db="EMBL/GenBank/DDBJ databases">
        <title>30 novel species of actinomycetes from the DSMZ collection.</title>
        <authorList>
            <person name="Nouioui I."/>
        </authorList>
    </citation>
    <scope>NUCLEOTIDE SEQUENCE [LARGE SCALE GENOMIC DNA]</scope>
    <source>
        <strain evidence="2 3">DSM 41524</strain>
    </source>
</reference>
<name>A0ABU7Q9D8_9ACTN</name>
<feature type="transmembrane region" description="Helical" evidence="1">
    <location>
        <begin position="107"/>
        <end position="128"/>
    </location>
</feature>
<organism evidence="2 3">
    <name type="scientific">Streptomyces asiaticus subsp. ignotus</name>
    <dbReference type="NCBI Taxonomy" id="3098222"/>
    <lineage>
        <taxon>Bacteria</taxon>
        <taxon>Bacillati</taxon>
        <taxon>Actinomycetota</taxon>
        <taxon>Actinomycetes</taxon>
        <taxon>Kitasatosporales</taxon>
        <taxon>Streptomycetaceae</taxon>
        <taxon>Streptomyces</taxon>
        <taxon>Streptomyces violaceusniger group</taxon>
    </lineage>
</organism>
<keyword evidence="1" id="KW-0812">Transmembrane</keyword>
<feature type="transmembrane region" description="Helical" evidence="1">
    <location>
        <begin position="12"/>
        <end position="33"/>
    </location>
</feature>
<keyword evidence="1" id="KW-1133">Transmembrane helix</keyword>
<evidence type="ECO:0000256" key="1">
    <source>
        <dbReference type="SAM" id="Phobius"/>
    </source>
</evidence>